<dbReference type="InterPro" id="IPR026891">
    <property type="entry name" value="Fn3-like"/>
</dbReference>
<evidence type="ECO:0000313" key="9">
    <source>
        <dbReference type="Proteomes" id="UP000306918"/>
    </source>
</evidence>
<dbReference type="FunFam" id="2.60.40.10:FF:000495">
    <property type="entry name" value="Periplasmic beta-glucosidase"/>
    <property type="match status" value="1"/>
</dbReference>
<dbReference type="RefSeq" id="WP_136578058.1">
    <property type="nucleotide sequence ID" value="NZ_STFF01000004.1"/>
</dbReference>
<dbReference type="SUPFAM" id="SSF51445">
    <property type="entry name" value="(Trans)glycosidases"/>
    <property type="match status" value="1"/>
</dbReference>
<dbReference type="InterPro" id="IPR036881">
    <property type="entry name" value="Glyco_hydro_3_C_sf"/>
</dbReference>
<dbReference type="OrthoDB" id="721009at2"/>
<accession>A0A4S8HXZ1</accession>
<evidence type="ECO:0000256" key="1">
    <source>
        <dbReference type="ARBA" id="ARBA00000448"/>
    </source>
</evidence>
<comment type="similarity">
    <text evidence="2">Belongs to the glycosyl hydrolase 3 family.</text>
</comment>
<protein>
    <recommendedName>
        <fullName evidence="3">beta-glucosidase</fullName>
        <ecNumber evidence="3">3.2.1.21</ecNumber>
    </recommendedName>
</protein>
<dbReference type="Gene3D" id="3.40.50.1700">
    <property type="entry name" value="Glycoside hydrolase family 3 C-terminal domain"/>
    <property type="match status" value="1"/>
</dbReference>
<dbReference type="InterPro" id="IPR002772">
    <property type="entry name" value="Glyco_hydro_3_C"/>
</dbReference>
<dbReference type="Proteomes" id="UP000306918">
    <property type="component" value="Unassembled WGS sequence"/>
</dbReference>
<dbReference type="PANTHER" id="PTHR30620:SF16">
    <property type="entry name" value="LYSOSOMAL BETA GLUCOSIDASE"/>
    <property type="match status" value="1"/>
</dbReference>
<evidence type="ECO:0000256" key="5">
    <source>
        <dbReference type="ARBA" id="ARBA00022801"/>
    </source>
</evidence>
<evidence type="ECO:0000256" key="4">
    <source>
        <dbReference type="ARBA" id="ARBA00022729"/>
    </source>
</evidence>
<keyword evidence="5" id="KW-0378">Hydrolase</keyword>
<evidence type="ECO:0000256" key="6">
    <source>
        <dbReference type="ARBA" id="ARBA00023295"/>
    </source>
</evidence>
<keyword evidence="9" id="KW-1185">Reference proteome</keyword>
<dbReference type="Pfam" id="PF00933">
    <property type="entry name" value="Glyco_hydro_3"/>
    <property type="match status" value="1"/>
</dbReference>
<dbReference type="InterPro" id="IPR001764">
    <property type="entry name" value="Glyco_hydro_3_N"/>
</dbReference>
<dbReference type="AlphaFoldDB" id="A0A4S8HXZ1"/>
<evidence type="ECO:0000313" key="8">
    <source>
        <dbReference type="EMBL" id="THU38102.1"/>
    </source>
</evidence>
<dbReference type="InterPro" id="IPR036962">
    <property type="entry name" value="Glyco_hydro_3_N_sf"/>
</dbReference>
<dbReference type="InterPro" id="IPR051915">
    <property type="entry name" value="Cellulose_Degrad_GH3"/>
</dbReference>
<gene>
    <name evidence="8" type="ORF">FAM09_15565</name>
</gene>
<comment type="catalytic activity">
    <reaction evidence="1">
        <text>Hydrolysis of terminal, non-reducing beta-D-glucosyl residues with release of beta-D-glucose.</text>
        <dbReference type="EC" id="3.2.1.21"/>
    </reaction>
</comment>
<dbReference type="SMART" id="SM01217">
    <property type="entry name" value="Fn3_like"/>
    <property type="match status" value="1"/>
</dbReference>
<dbReference type="InterPro" id="IPR013783">
    <property type="entry name" value="Ig-like_fold"/>
</dbReference>
<dbReference type="Pfam" id="PF01915">
    <property type="entry name" value="Glyco_hydro_3_C"/>
    <property type="match status" value="1"/>
</dbReference>
<dbReference type="SUPFAM" id="SSF52279">
    <property type="entry name" value="Beta-D-glucan exohydrolase, C-terminal domain"/>
    <property type="match status" value="1"/>
</dbReference>
<evidence type="ECO:0000256" key="2">
    <source>
        <dbReference type="ARBA" id="ARBA00005336"/>
    </source>
</evidence>
<dbReference type="Pfam" id="PF14310">
    <property type="entry name" value="Fn3-like"/>
    <property type="match status" value="1"/>
</dbReference>
<dbReference type="FunFam" id="3.20.20.300:FF:000007">
    <property type="entry name" value="Lysosomal beta glucosidase"/>
    <property type="match status" value="1"/>
</dbReference>
<dbReference type="PRINTS" id="PR00133">
    <property type="entry name" value="GLHYDRLASE3"/>
</dbReference>
<evidence type="ECO:0000259" key="7">
    <source>
        <dbReference type="SMART" id="SM01217"/>
    </source>
</evidence>
<dbReference type="InterPro" id="IPR017853">
    <property type="entry name" value="GH"/>
</dbReference>
<keyword evidence="6" id="KW-0326">Glycosidase</keyword>
<dbReference type="PANTHER" id="PTHR30620">
    <property type="entry name" value="PERIPLASMIC BETA-GLUCOSIDASE-RELATED"/>
    <property type="match status" value="1"/>
</dbReference>
<organism evidence="8 9">
    <name type="scientific">Niastella caeni</name>
    <dbReference type="NCBI Taxonomy" id="2569763"/>
    <lineage>
        <taxon>Bacteria</taxon>
        <taxon>Pseudomonadati</taxon>
        <taxon>Bacteroidota</taxon>
        <taxon>Chitinophagia</taxon>
        <taxon>Chitinophagales</taxon>
        <taxon>Chitinophagaceae</taxon>
        <taxon>Niastella</taxon>
    </lineage>
</organism>
<name>A0A4S8HXZ1_9BACT</name>
<feature type="domain" description="Fibronectin type III-like" evidence="7">
    <location>
        <begin position="681"/>
        <end position="750"/>
    </location>
</feature>
<dbReference type="Gene3D" id="3.20.20.300">
    <property type="entry name" value="Glycoside hydrolase, family 3, N-terminal domain"/>
    <property type="match status" value="1"/>
</dbReference>
<dbReference type="Gene3D" id="2.60.40.10">
    <property type="entry name" value="Immunoglobulins"/>
    <property type="match status" value="1"/>
</dbReference>
<dbReference type="GO" id="GO:0008422">
    <property type="term" value="F:beta-glucosidase activity"/>
    <property type="evidence" value="ECO:0007669"/>
    <property type="project" value="UniProtKB-EC"/>
</dbReference>
<dbReference type="EC" id="3.2.1.21" evidence="3"/>
<proteinExistence type="inferred from homology"/>
<reference evidence="8 9" key="1">
    <citation type="submission" date="2019-04" db="EMBL/GenBank/DDBJ databases">
        <title>Niastella caeni sp. nov., isolated from activated sludge.</title>
        <authorList>
            <person name="Sheng M."/>
        </authorList>
    </citation>
    <scope>NUCLEOTIDE SEQUENCE [LARGE SCALE GENOMIC DNA]</scope>
    <source>
        <strain evidence="8 9">HX-2-15</strain>
    </source>
</reference>
<keyword evidence="4" id="KW-0732">Signal</keyword>
<dbReference type="EMBL" id="STFF01000004">
    <property type="protein sequence ID" value="THU38102.1"/>
    <property type="molecule type" value="Genomic_DNA"/>
</dbReference>
<evidence type="ECO:0000256" key="3">
    <source>
        <dbReference type="ARBA" id="ARBA00012744"/>
    </source>
</evidence>
<comment type="caution">
    <text evidence="8">The sequence shown here is derived from an EMBL/GenBank/DDBJ whole genome shotgun (WGS) entry which is preliminary data.</text>
</comment>
<dbReference type="GO" id="GO:0009251">
    <property type="term" value="P:glucan catabolic process"/>
    <property type="evidence" value="ECO:0007669"/>
    <property type="project" value="TreeGrafter"/>
</dbReference>
<sequence>MKLFRFKVLVWSIVCTSFLPVCELKAQQKTDAVIEKKVDALLKQMSLEEKVGQMAQVSIESLGNTKGNVFTFSDKMKDAVVNYKIGSILNTPGLQTAGDWNRIITEIHQAALQTRAKIPVLYGLDHIHGVNYVAGGTLFPQQIAQAATWNRQLVYNAGVITAYESRAAGVPWTFSPVLDLGTNPVWPRIWEGFGEDPYLTSELGVQFVKAVQEPLGNKEKLVVSLKHYMAYSDPKSGKDRTDAWIPEHYLREYHLPAFAAAIKANARNVMVNSALINGIPTHINKHILTGILKSELGFTGFIVTDWQDIENVYRRDKMTNNIKEAIALAINAGIDMSMIPYDYKAFCTDLIALVKEGKVSQARIDDAVRRILRVKYETGIFETPVTYVKDYPKFGSAEFEQAAYNTAAESITLLKNTNNVLPLRANAKVLVTGPNANSMRTLNGGWSYSWQGEKTDEYAAKYNTILEALQKKLGAGNIVYEQGVAYKMQGKYFEDSIVNIEAAVQAAANVDYVLLCIGENSYTETPGNTNDLSLSASQLALSSALIKTGKPVVVILNEGRPRIISSIEPGAAAIVDVFLPGNFGADALADVLTGVVNPSGKLPITYPRYTNDLAGYIHKPSEGSGNPQGGETAPQYPFGFGLSYTSFSYSKLTINKNNFDPAETATITVTVTNTGNKPGKEVVQLYITDLVASLTPDVKRLRGFEKVELQPGESKTVTFRISLKQLAFVGTDLKKHLEAGAFNIQAGTLQQVFTINKTLVF</sequence>